<keyword evidence="9" id="KW-0698">rRNA processing</keyword>
<dbReference type="Proteomes" id="UP000635902">
    <property type="component" value="Unassembled WGS sequence"/>
</dbReference>
<feature type="compositionally biased region" description="Low complexity" evidence="10">
    <location>
        <begin position="118"/>
        <end position="138"/>
    </location>
</feature>
<dbReference type="InterPro" id="IPR030854">
    <property type="entry name" value="RNase_J_bac"/>
</dbReference>
<evidence type="ECO:0000256" key="5">
    <source>
        <dbReference type="ARBA" id="ARBA00022801"/>
    </source>
</evidence>
<keyword evidence="13" id="KW-1185">Reference proteome</keyword>
<keyword evidence="2 9" id="KW-0540">Nuclease</keyword>
<keyword evidence="8 9" id="KW-0694">RNA-binding</keyword>
<feature type="compositionally biased region" description="Polar residues" evidence="10">
    <location>
        <begin position="78"/>
        <end position="87"/>
    </location>
</feature>
<comment type="similarity">
    <text evidence="9">Belongs to the metallo-beta-lactamase superfamily. RNA-metabolizing metallo-beta-lactamase-like family. Bacterial RNase J subfamily.</text>
</comment>
<evidence type="ECO:0000256" key="7">
    <source>
        <dbReference type="ARBA" id="ARBA00022839"/>
    </source>
</evidence>
<feature type="compositionally biased region" description="Gly residues" evidence="10">
    <location>
        <begin position="142"/>
        <end position="186"/>
    </location>
</feature>
<dbReference type="InterPro" id="IPR011108">
    <property type="entry name" value="RMMBL"/>
</dbReference>
<keyword evidence="6" id="KW-0862">Zinc</keyword>
<proteinExistence type="inferred from homology"/>
<dbReference type="CDD" id="cd07714">
    <property type="entry name" value="RNaseJ_MBL-fold"/>
    <property type="match status" value="1"/>
</dbReference>
<dbReference type="InterPro" id="IPR001587">
    <property type="entry name" value="RNase_J_CS"/>
</dbReference>
<dbReference type="InterPro" id="IPR036866">
    <property type="entry name" value="RibonucZ/Hydroxyglut_hydro"/>
</dbReference>
<keyword evidence="5 9" id="KW-0378">Hydrolase</keyword>
<dbReference type="InterPro" id="IPR004613">
    <property type="entry name" value="RNase_J"/>
</dbReference>
<evidence type="ECO:0000256" key="9">
    <source>
        <dbReference type="HAMAP-Rule" id="MF_01491"/>
    </source>
</evidence>
<comment type="function">
    <text evidence="9">An RNase that has 5'-3' exonuclease and possibly endonuclease activity. Involved in maturation of rRNA and in some organisms also mRNA maturation and/or decay.</text>
</comment>
<comment type="caution">
    <text evidence="12">The sequence shown here is derived from an EMBL/GenBank/DDBJ whole genome shotgun (WGS) entry which is preliminary data.</text>
</comment>
<feature type="binding site" evidence="9">
    <location>
        <begin position="565"/>
        <end position="569"/>
    </location>
    <ligand>
        <name>substrate</name>
    </ligand>
</feature>
<organism evidence="12 13">
    <name type="scientific">Corynebacterium suicordis DSM 45110</name>
    <dbReference type="NCBI Taxonomy" id="1121369"/>
    <lineage>
        <taxon>Bacteria</taxon>
        <taxon>Bacillati</taxon>
        <taxon>Actinomycetota</taxon>
        <taxon>Actinomycetes</taxon>
        <taxon>Mycobacteriales</taxon>
        <taxon>Corynebacteriaceae</taxon>
        <taxon>Corynebacterium</taxon>
    </lineage>
</organism>
<dbReference type="Pfam" id="PF07521">
    <property type="entry name" value="RMMBL"/>
    <property type="match status" value="1"/>
</dbReference>
<name>A0ABR9ZJA2_9CORY</name>
<dbReference type="PANTHER" id="PTHR43694">
    <property type="entry name" value="RIBONUCLEASE J"/>
    <property type="match status" value="1"/>
</dbReference>
<protein>
    <recommendedName>
        <fullName evidence="9">Ribonuclease J</fullName>
        <shortName evidence="9">RNase J</shortName>
        <ecNumber evidence="9">3.1.-.-</ecNumber>
    </recommendedName>
</protein>
<evidence type="ECO:0000313" key="12">
    <source>
        <dbReference type="EMBL" id="MBF4553447.1"/>
    </source>
</evidence>
<dbReference type="RefSeq" id="WP_194556254.1">
    <property type="nucleotide sequence ID" value="NZ_JADKMY010000001.1"/>
</dbReference>
<evidence type="ECO:0000256" key="8">
    <source>
        <dbReference type="ARBA" id="ARBA00022884"/>
    </source>
</evidence>
<dbReference type="Gene3D" id="3.40.50.10710">
    <property type="entry name" value="Metallo-hydrolase/oxidoreductase"/>
    <property type="match status" value="1"/>
</dbReference>
<comment type="subunit">
    <text evidence="9">Homodimer, may be a subunit of the RNA degradosome.</text>
</comment>
<feature type="compositionally biased region" description="Low complexity" evidence="10">
    <location>
        <begin position="28"/>
        <end position="46"/>
    </location>
</feature>
<gene>
    <name evidence="9" type="primary">rnj</name>
    <name evidence="12" type="ORF">IRY30_05040</name>
</gene>
<dbReference type="InterPro" id="IPR055132">
    <property type="entry name" value="RNase_J_b_CASP"/>
</dbReference>
<keyword evidence="7 9" id="KW-0269">Exonuclease</keyword>
<dbReference type="InterPro" id="IPR042173">
    <property type="entry name" value="RNase_J_2"/>
</dbReference>
<evidence type="ECO:0000256" key="1">
    <source>
        <dbReference type="ARBA" id="ARBA00022490"/>
    </source>
</evidence>
<dbReference type="Pfam" id="PF17770">
    <property type="entry name" value="RNase_J_C"/>
    <property type="match status" value="1"/>
</dbReference>
<evidence type="ECO:0000256" key="2">
    <source>
        <dbReference type="ARBA" id="ARBA00022722"/>
    </source>
</evidence>
<dbReference type="InterPro" id="IPR001279">
    <property type="entry name" value="Metallo-B-lactamas"/>
</dbReference>
<feature type="region of interest" description="Disordered" evidence="10">
    <location>
        <begin position="1"/>
        <end position="190"/>
    </location>
</feature>
<keyword evidence="4 9" id="KW-0255">Endonuclease</keyword>
<dbReference type="HAMAP" id="MF_01491">
    <property type="entry name" value="RNase_J_bact"/>
    <property type="match status" value="1"/>
</dbReference>
<evidence type="ECO:0000313" key="13">
    <source>
        <dbReference type="Proteomes" id="UP000635902"/>
    </source>
</evidence>
<feature type="domain" description="Metallo-beta-lactamase" evidence="11">
    <location>
        <begin position="222"/>
        <end position="416"/>
    </location>
</feature>
<dbReference type="EC" id="3.1.-.-" evidence="9"/>
<dbReference type="SUPFAM" id="SSF56281">
    <property type="entry name" value="Metallo-hydrolase/oxidoreductase"/>
    <property type="match status" value="1"/>
</dbReference>
<keyword evidence="3" id="KW-0479">Metal-binding</keyword>
<dbReference type="SMART" id="SM00849">
    <property type="entry name" value="Lactamase_B"/>
    <property type="match status" value="1"/>
</dbReference>
<dbReference type="NCBIfam" id="TIGR00649">
    <property type="entry name" value="MG423"/>
    <property type="match status" value="1"/>
</dbReference>
<evidence type="ECO:0000256" key="3">
    <source>
        <dbReference type="ARBA" id="ARBA00022723"/>
    </source>
</evidence>
<dbReference type="PROSITE" id="PS01292">
    <property type="entry name" value="UPF0036"/>
    <property type="match status" value="1"/>
</dbReference>
<dbReference type="InterPro" id="IPR041636">
    <property type="entry name" value="RNase_J_C"/>
</dbReference>
<accession>A0ABR9ZJA2</accession>
<dbReference type="Gene3D" id="3.10.20.580">
    <property type="match status" value="1"/>
</dbReference>
<dbReference type="Gene3D" id="3.60.15.10">
    <property type="entry name" value="Ribonuclease Z/Hydroxyacylglutathione hydrolase-like"/>
    <property type="match status" value="1"/>
</dbReference>
<dbReference type="PANTHER" id="PTHR43694:SF1">
    <property type="entry name" value="RIBONUCLEASE J"/>
    <property type="match status" value="1"/>
</dbReference>
<keyword evidence="1 9" id="KW-0963">Cytoplasm</keyword>
<comment type="subcellular location">
    <subcellularLocation>
        <location evidence="9">Cytoplasm</location>
    </subcellularLocation>
</comment>
<dbReference type="Pfam" id="PF22505">
    <property type="entry name" value="RNase_J_b_CASP"/>
    <property type="match status" value="1"/>
</dbReference>
<reference evidence="12 13" key="1">
    <citation type="submission" date="2020-10" db="EMBL/GenBank/DDBJ databases">
        <title>Novel species in genus Corynebacterium.</title>
        <authorList>
            <person name="Zhang G."/>
        </authorList>
    </citation>
    <scope>NUCLEOTIDE SEQUENCE [LARGE SCALE GENOMIC DNA]</scope>
    <source>
        <strain evidence="12 13">DSM 45110</strain>
    </source>
</reference>
<evidence type="ECO:0000256" key="4">
    <source>
        <dbReference type="ARBA" id="ARBA00022759"/>
    </source>
</evidence>
<sequence>MTDQRSRGRKVTRKAAPPSAETAAVSEATNTNTTAQASAANEAVATLFNDGGAQRAAQTPQNDAPEADSAPAASEQQGSGSDNNSAGDDQDSRGNNGRNRSRRSRGRSNNGGSGSGNNGSSNNGSSNNGGDNNSNNNRGGRGRGGNGGGNNGGNGSNNRGGRGGNNGGGSNNGGGRGRGGNGGNAGGKATQTADLTQRLPQPPKAPQNGLRIVALGGISEIGRNMTVFEYNNRLLIVDCGVLFPGSDEPGVDLILPDFSYMDDKWDRVEALVVTHGHEDHIGAIPWMLKQRSDIPIIASRFTNALIAAKTQEHRLRPKLIDVDENSHESRGPFDIRFFAVNHSIPECLGIALKTGAGLVVLTGDIKLDQTPLDNRPTDLPALSRFGDEGIDLFMVDSTNATTPGVSGSEAAIAPTLKRIVSEAKQRVILASFASNVSRVQSAVDAAVAAGRKVAFSGRSMVRNMEIAERMGYLNAPRGTIVSMDDASRMAPHKVMLITTGTQGEPMAALSRMSRREHRQITVRPGDLIILSSSLVPGNEEAVFAVINSLSQIGATVITGRDAMVHTSGHGFSGELLFLYNAARPRNVMPMHGEFRHLRANRDLAISTGVKAENVAIAQNGVVVDLVDGVAKVAGQLDMGKMFVDGSRMGDVDDEVLEDRTTMAEGGVVSVTVVIDNHTGRALEAPSVQAKGLSDDARDMLREITELVDNIVLDQAGQGESDPHRLNQAIRRRVSKLVLDKWKRKPMILPTVVPMTSEIVEELEEDDTLPVQ</sequence>
<evidence type="ECO:0000256" key="6">
    <source>
        <dbReference type="ARBA" id="ARBA00022833"/>
    </source>
</evidence>
<dbReference type="EMBL" id="JADKMY010000001">
    <property type="protein sequence ID" value="MBF4553447.1"/>
    <property type="molecule type" value="Genomic_DNA"/>
</dbReference>
<evidence type="ECO:0000259" key="11">
    <source>
        <dbReference type="SMART" id="SM00849"/>
    </source>
</evidence>
<evidence type="ECO:0000256" key="10">
    <source>
        <dbReference type="SAM" id="MobiDB-lite"/>
    </source>
</evidence>
<dbReference type="Pfam" id="PF00753">
    <property type="entry name" value="Lactamase_B"/>
    <property type="match status" value="1"/>
</dbReference>
<feature type="compositionally biased region" description="Low complexity" evidence="10">
    <location>
        <begin position="63"/>
        <end position="77"/>
    </location>
</feature>